<evidence type="ECO:0000313" key="3">
    <source>
        <dbReference type="Proteomes" id="UP000534783"/>
    </source>
</evidence>
<dbReference type="InterPro" id="IPR007048">
    <property type="entry name" value="IraD/Gp25-like"/>
</dbReference>
<keyword evidence="3" id="KW-1185">Reference proteome</keyword>
<accession>A0A7X6I9N0</accession>
<dbReference type="InterPro" id="IPR036116">
    <property type="entry name" value="FN3_sf"/>
</dbReference>
<comment type="caution">
    <text evidence="2">The sequence shown here is derived from an EMBL/GenBank/DDBJ whole genome shotgun (WGS) entry which is preliminary data.</text>
</comment>
<dbReference type="SUPFAM" id="SSF49265">
    <property type="entry name" value="Fibronectin type III"/>
    <property type="match status" value="1"/>
</dbReference>
<evidence type="ECO:0000313" key="2">
    <source>
        <dbReference type="EMBL" id="NKE69591.1"/>
    </source>
</evidence>
<dbReference type="AlphaFoldDB" id="A0A7X6I9N0"/>
<dbReference type="InterPro" id="IPR003961">
    <property type="entry name" value="FN3_dom"/>
</dbReference>
<organism evidence="2 3">
    <name type="scientific">Candidatus Manganitrophus noduliformans</name>
    <dbReference type="NCBI Taxonomy" id="2606439"/>
    <lineage>
        <taxon>Bacteria</taxon>
        <taxon>Pseudomonadati</taxon>
        <taxon>Nitrospirota</taxon>
        <taxon>Nitrospiria</taxon>
        <taxon>Candidatus Troglogloeales</taxon>
        <taxon>Candidatus Manganitrophaceae</taxon>
        <taxon>Candidatus Manganitrophus</taxon>
    </lineage>
</organism>
<protein>
    <recommendedName>
        <fullName evidence="1">Fibronectin type-III domain-containing protein</fullName>
    </recommendedName>
</protein>
<dbReference type="Proteomes" id="UP000534783">
    <property type="component" value="Unassembled WGS sequence"/>
</dbReference>
<reference evidence="2 3" key="1">
    <citation type="journal article" date="2020" name="Nature">
        <title>Bacterial chemolithoautotrophy via manganese oxidation.</title>
        <authorList>
            <person name="Yu H."/>
            <person name="Leadbetter J.R."/>
        </authorList>
    </citation>
    <scope>NUCLEOTIDE SEQUENCE [LARGE SCALE GENOMIC DNA]</scope>
    <source>
        <strain evidence="2 3">Mn-1</strain>
    </source>
</reference>
<gene>
    <name evidence="2" type="ORF">MNODULE_02345</name>
</gene>
<proteinExistence type="predicted"/>
<evidence type="ECO:0000259" key="1">
    <source>
        <dbReference type="PROSITE" id="PS50853"/>
    </source>
</evidence>
<dbReference type="RefSeq" id="WP_168057886.1">
    <property type="nucleotide sequence ID" value="NZ_VTOW01000001.1"/>
</dbReference>
<dbReference type="SUPFAM" id="SSF160719">
    <property type="entry name" value="gpW/gp25-like"/>
    <property type="match status" value="1"/>
</dbReference>
<dbReference type="Pfam" id="PF04965">
    <property type="entry name" value="GPW_gp25"/>
    <property type="match status" value="1"/>
</dbReference>
<name>A0A7X6I9N0_9BACT</name>
<dbReference type="CDD" id="cd00063">
    <property type="entry name" value="FN3"/>
    <property type="match status" value="1"/>
</dbReference>
<dbReference type="PROSITE" id="PS50853">
    <property type="entry name" value="FN3"/>
    <property type="match status" value="1"/>
</dbReference>
<sequence length="302" mass="32542">MAPYLGNLKSNEFHDLANQKAQCQISEILMQKSFTPDTAGQAVAEGFEPCFFCIGTFADLGLSPLGAPITSPSDLTGQDEGAGMVLLEWTYADDIEAQKIAFDLFSSPDPLDPFRTLRAGNLKVTSALIPGFAEGGHYYFTVIARRGGAYSLPSKTIPLFVQPVQAPIFTSPGGGGPPSVPSGLGFPFRIDGTGGVYAQGGDPLLRGKILQLLLTSPGERVNLPEYGTRLRDLVFDPNNDILAATTEFMVNRALQRYLGDELQVDQVSVAAESEGSTLQVEIIYVRKADLRMERLRIGLPIP</sequence>
<dbReference type="Gene3D" id="3.10.450.40">
    <property type="match status" value="1"/>
</dbReference>
<feature type="domain" description="Fibronectin type-III" evidence="1">
    <location>
        <begin position="71"/>
        <end position="164"/>
    </location>
</feature>
<dbReference type="EMBL" id="VTOW01000001">
    <property type="protein sequence ID" value="NKE69591.1"/>
    <property type="molecule type" value="Genomic_DNA"/>
</dbReference>